<name>A0A1T4S1L2_9BACT</name>
<proteinExistence type="predicted"/>
<evidence type="ECO:0000313" key="2">
    <source>
        <dbReference type="Proteomes" id="UP000190367"/>
    </source>
</evidence>
<dbReference type="EMBL" id="FUWZ01000002">
    <property type="protein sequence ID" value="SKA22057.1"/>
    <property type="molecule type" value="Genomic_DNA"/>
</dbReference>
<protein>
    <submittedName>
        <fullName evidence="1">Uncharacterized protein</fullName>
    </submittedName>
</protein>
<accession>A0A1T4S1L2</accession>
<dbReference type="AlphaFoldDB" id="A0A1T4S1L2"/>
<dbReference type="STRING" id="634771.SAMN04488128_1021671"/>
<dbReference type="Proteomes" id="UP000190367">
    <property type="component" value="Unassembled WGS sequence"/>
</dbReference>
<keyword evidence="2" id="KW-1185">Reference proteome</keyword>
<organism evidence="1 2">
    <name type="scientific">Chitinophaga eiseniae</name>
    <dbReference type="NCBI Taxonomy" id="634771"/>
    <lineage>
        <taxon>Bacteria</taxon>
        <taxon>Pseudomonadati</taxon>
        <taxon>Bacteroidota</taxon>
        <taxon>Chitinophagia</taxon>
        <taxon>Chitinophagales</taxon>
        <taxon>Chitinophagaceae</taxon>
        <taxon>Chitinophaga</taxon>
    </lineage>
</organism>
<gene>
    <name evidence="1" type="ORF">SAMN04488128_1021671</name>
</gene>
<reference evidence="2" key="1">
    <citation type="submission" date="2017-02" db="EMBL/GenBank/DDBJ databases">
        <authorList>
            <person name="Varghese N."/>
            <person name="Submissions S."/>
        </authorList>
    </citation>
    <scope>NUCLEOTIDE SEQUENCE [LARGE SCALE GENOMIC DNA]</scope>
    <source>
        <strain evidence="2">DSM 22224</strain>
    </source>
</reference>
<sequence length="32" mass="3797">MNETKAKIFQIRPGITEIADFVWFMIKKNRVA</sequence>
<evidence type="ECO:0000313" key="1">
    <source>
        <dbReference type="EMBL" id="SKA22057.1"/>
    </source>
</evidence>